<accession>A0A1M4T5T6</accession>
<dbReference type="Proteomes" id="UP000184088">
    <property type="component" value="Unassembled WGS sequence"/>
</dbReference>
<keyword evidence="5" id="KW-1185">Reference proteome</keyword>
<dbReference type="OrthoDB" id="9798006at2"/>
<gene>
    <name evidence="4" type="ORF">SAMN02746089_00223</name>
</gene>
<name>A0A1M4T5T6_9THEO</name>
<dbReference type="SUPFAM" id="SSF55729">
    <property type="entry name" value="Acyl-CoA N-acyltransferases (Nat)"/>
    <property type="match status" value="1"/>
</dbReference>
<organism evidence="4 5">
    <name type="scientific">Caldanaerobius fijiensis DSM 17918</name>
    <dbReference type="NCBI Taxonomy" id="1121256"/>
    <lineage>
        <taxon>Bacteria</taxon>
        <taxon>Bacillati</taxon>
        <taxon>Bacillota</taxon>
        <taxon>Clostridia</taxon>
        <taxon>Thermoanaerobacterales</taxon>
        <taxon>Thermoanaerobacteraceae</taxon>
        <taxon>Caldanaerobius</taxon>
    </lineage>
</organism>
<feature type="domain" description="N-acetyltransferase" evidence="3">
    <location>
        <begin position="3"/>
        <end position="163"/>
    </location>
</feature>
<evidence type="ECO:0000313" key="4">
    <source>
        <dbReference type="EMBL" id="SHE39764.1"/>
    </source>
</evidence>
<keyword evidence="2" id="KW-0012">Acyltransferase</keyword>
<dbReference type="PANTHER" id="PTHR43072">
    <property type="entry name" value="N-ACETYLTRANSFERASE"/>
    <property type="match status" value="1"/>
</dbReference>
<evidence type="ECO:0000256" key="2">
    <source>
        <dbReference type="ARBA" id="ARBA00023315"/>
    </source>
</evidence>
<dbReference type="PANTHER" id="PTHR43072:SF23">
    <property type="entry name" value="UPF0039 PROTEIN C11D3.02C"/>
    <property type="match status" value="1"/>
</dbReference>
<keyword evidence="1 4" id="KW-0808">Transferase</keyword>
<dbReference type="PROSITE" id="PS51186">
    <property type="entry name" value="GNAT"/>
    <property type="match status" value="1"/>
</dbReference>
<dbReference type="InterPro" id="IPR000182">
    <property type="entry name" value="GNAT_dom"/>
</dbReference>
<dbReference type="RefSeq" id="WP_073341233.1">
    <property type="nucleotide sequence ID" value="NZ_FQVH01000001.1"/>
</dbReference>
<dbReference type="InterPro" id="IPR016181">
    <property type="entry name" value="Acyl_CoA_acyltransferase"/>
</dbReference>
<evidence type="ECO:0000256" key="1">
    <source>
        <dbReference type="ARBA" id="ARBA00022679"/>
    </source>
</evidence>
<sequence>MDLVIRRAKIEDVPWIMEIYNEAILSSFATFDVEPKTLEDRKEWFLSHGDDYPIFVAELNGNIVGWASISRFRDRYAYRYTVEDSIYIKKDYRGMGIGTELLKTLINAAKELGYHTIVGVISSQNVESINLHKKLGFEITGVCKEVGYKFDQWIDVIYMQIML</sequence>
<dbReference type="STRING" id="1121256.SAMN02746089_00223"/>
<proteinExistence type="predicted"/>
<dbReference type="Pfam" id="PF00583">
    <property type="entry name" value="Acetyltransf_1"/>
    <property type="match status" value="1"/>
</dbReference>
<dbReference type="CDD" id="cd04301">
    <property type="entry name" value="NAT_SF"/>
    <property type="match status" value="1"/>
</dbReference>
<dbReference type="EMBL" id="FQVH01000001">
    <property type="protein sequence ID" value="SHE39764.1"/>
    <property type="molecule type" value="Genomic_DNA"/>
</dbReference>
<dbReference type="Gene3D" id="3.40.630.30">
    <property type="match status" value="1"/>
</dbReference>
<evidence type="ECO:0000259" key="3">
    <source>
        <dbReference type="PROSITE" id="PS51186"/>
    </source>
</evidence>
<dbReference type="GO" id="GO:0016747">
    <property type="term" value="F:acyltransferase activity, transferring groups other than amino-acyl groups"/>
    <property type="evidence" value="ECO:0007669"/>
    <property type="project" value="InterPro"/>
</dbReference>
<evidence type="ECO:0000313" key="5">
    <source>
        <dbReference type="Proteomes" id="UP000184088"/>
    </source>
</evidence>
<dbReference type="AlphaFoldDB" id="A0A1M4T5T6"/>
<protein>
    <submittedName>
        <fullName evidence="4">Phosphinothricin acetyltransferase</fullName>
    </submittedName>
</protein>
<reference evidence="4 5" key="1">
    <citation type="submission" date="2016-11" db="EMBL/GenBank/DDBJ databases">
        <authorList>
            <person name="Jaros S."/>
            <person name="Januszkiewicz K."/>
            <person name="Wedrychowicz H."/>
        </authorList>
    </citation>
    <scope>NUCLEOTIDE SEQUENCE [LARGE SCALE GENOMIC DNA]</scope>
    <source>
        <strain evidence="4 5">DSM 17918</strain>
    </source>
</reference>